<dbReference type="EMBL" id="SJPF01000006">
    <property type="protein sequence ID" value="TWT30049.1"/>
    <property type="molecule type" value="Genomic_DNA"/>
</dbReference>
<organism evidence="2 3">
    <name type="scientific">Blastopirellula retiformator</name>
    <dbReference type="NCBI Taxonomy" id="2527970"/>
    <lineage>
        <taxon>Bacteria</taxon>
        <taxon>Pseudomonadati</taxon>
        <taxon>Planctomycetota</taxon>
        <taxon>Planctomycetia</taxon>
        <taxon>Pirellulales</taxon>
        <taxon>Pirellulaceae</taxon>
        <taxon>Blastopirellula</taxon>
    </lineage>
</organism>
<keyword evidence="1" id="KW-0812">Transmembrane</keyword>
<accession>A0A5C5UW04</accession>
<feature type="transmembrane region" description="Helical" evidence="1">
    <location>
        <begin position="210"/>
        <end position="230"/>
    </location>
</feature>
<comment type="caution">
    <text evidence="2">The sequence shown here is derived from an EMBL/GenBank/DDBJ whole genome shotgun (WGS) entry which is preliminary data.</text>
</comment>
<dbReference type="AlphaFoldDB" id="A0A5C5UW04"/>
<proteinExistence type="predicted"/>
<dbReference type="RefSeq" id="WP_146436297.1">
    <property type="nucleotide sequence ID" value="NZ_SJPF01000006.1"/>
</dbReference>
<feature type="transmembrane region" description="Helical" evidence="1">
    <location>
        <begin position="29"/>
        <end position="51"/>
    </location>
</feature>
<gene>
    <name evidence="2" type="ORF">Enr8_47060</name>
</gene>
<keyword evidence="3" id="KW-1185">Reference proteome</keyword>
<keyword evidence="1" id="KW-0472">Membrane</keyword>
<feature type="transmembrane region" description="Helical" evidence="1">
    <location>
        <begin position="143"/>
        <end position="161"/>
    </location>
</feature>
<feature type="transmembrane region" description="Helical" evidence="1">
    <location>
        <begin position="242"/>
        <end position="261"/>
    </location>
</feature>
<name>A0A5C5UW04_9BACT</name>
<dbReference type="Proteomes" id="UP000318878">
    <property type="component" value="Unassembled WGS sequence"/>
</dbReference>
<evidence type="ECO:0000313" key="2">
    <source>
        <dbReference type="EMBL" id="TWT30049.1"/>
    </source>
</evidence>
<evidence type="ECO:0000313" key="3">
    <source>
        <dbReference type="Proteomes" id="UP000318878"/>
    </source>
</evidence>
<keyword evidence="1" id="KW-1133">Transmembrane helix</keyword>
<reference evidence="2 3" key="1">
    <citation type="submission" date="2019-02" db="EMBL/GenBank/DDBJ databases">
        <title>Deep-cultivation of Planctomycetes and their phenomic and genomic characterization uncovers novel biology.</title>
        <authorList>
            <person name="Wiegand S."/>
            <person name="Jogler M."/>
            <person name="Boedeker C."/>
            <person name="Pinto D."/>
            <person name="Vollmers J."/>
            <person name="Rivas-Marin E."/>
            <person name="Kohn T."/>
            <person name="Peeters S.H."/>
            <person name="Heuer A."/>
            <person name="Rast P."/>
            <person name="Oberbeckmann S."/>
            <person name="Bunk B."/>
            <person name="Jeske O."/>
            <person name="Meyerdierks A."/>
            <person name="Storesund J.E."/>
            <person name="Kallscheuer N."/>
            <person name="Luecker S."/>
            <person name="Lage O.M."/>
            <person name="Pohl T."/>
            <person name="Merkel B.J."/>
            <person name="Hornburger P."/>
            <person name="Mueller R.-W."/>
            <person name="Bruemmer F."/>
            <person name="Labrenz M."/>
            <person name="Spormann A.M."/>
            <person name="Op Den Camp H."/>
            <person name="Overmann J."/>
            <person name="Amann R."/>
            <person name="Jetten M.S.M."/>
            <person name="Mascher T."/>
            <person name="Medema M.H."/>
            <person name="Devos D.P."/>
            <person name="Kaster A.-K."/>
            <person name="Ovreas L."/>
            <person name="Rohde M."/>
            <person name="Galperin M.Y."/>
            <person name="Jogler C."/>
        </authorList>
    </citation>
    <scope>NUCLEOTIDE SEQUENCE [LARGE SCALE GENOMIC DNA]</scope>
    <source>
        <strain evidence="2 3">Enr8</strain>
    </source>
</reference>
<feature type="transmembrane region" description="Helical" evidence="1">
    <location>
        <begin position="71"/>
        <end position="96"/>
    </location>
</feature>
<protein>
    <submittedName>
        <fullName evidence="2">Uncharacterized protein</fullName>
    </submittedName>
</protein>
<sequence precursor="true">MQLDKTQIAIRERGLLELFDLSLLVIKRYMGRIVITTAAMAIPFTLINIAILSNLRPDLPTEVTSAQYGMLMVILIFLEAPLATSLVTLMLGDVMFHDEPSWRRMLSAPFSLIPRMFWLVALLRGVVPGMGMVFLCTLDDGEAWGFLLFLLVAYAMVLRGVRPFLGEIILLERNPFYANDANTMTVGRRSAALHNPNFGDMVIRAMASTFSVPLACAICINIWALRGYLFGQWAWDWVMLDLLLPTSLWMVAAYMAVTRFLSYLDLRIRREGWEVELVVRAEANRWKGATV</sequence>
<dbReference type="OrthoDB" id="266384at2"/>
<evidence type="ECO:0000256" key="1">
    <source>
        <dbReference type="SAM" id="Phobius"/>
    </source>
</evidence>